<protein>
    <submittedName>
        <fullName evidence="5">PmbA protein</fullName>
    </submittedName>
</protein>
<feature type="domain" description="Metalloprotease TldD/E C-terminal" evidence="3">
    <location>
        <begin position="224"/>
        <end position="443"/>
    </location>
</feature>
<dbReference type="GO" id="GO:0005829">
    <property type="term" value="C:cytosol"/>
    <property type="evidence" value="ECO:0007669"/>
    <property type="project" value="TreeGrafter"/>
</dbReference>
<keyword evidence="6" id="KW-1185">Reference proteome</keyword>
<accession>A0A238ZNW3</accession>
<dbReference type="Pfam" id="PF01523">
    <property type="entry name" value="PmbA_TldD_1st"/>
    <property type="match status" value="1"/>
</dbReference>
<reference evidence="6" key="1">
    <citation type="submission" date="2017-06" db="EMBL/GenBank/DDBJ databases">
        <authorList>
            <person name="Varghese N."/>
            <person name="Submissions S."/>
        </authorList>
    </citation>
    <scope>NUCLEOTIDE SEQUENCE [LARGE SCALE GENOMIC DNA]</scope>
    <source>
        <strain evidence="6">DSM 15668</strain>
    </source>
</reference>
<dbReference type="Proteomes" id="UP000198405">
    <property type="component" value="Unassembled WGS sequence"/>
</dbReference>
<evidence type="ECO:0000313" key="6">
    <source>
        <dbReference type="Proteomes" id="UP000198405"/>
    </source>
</evidence>
<dbReference type="InterPro" id="IPR002510">
    <property type="entry name" value="Metalloprtase-TldD/E_N"/>
</dbReference>
<dbReference type="EMBL" id="FZOB01000010">
    <property type="protein sequence ID" value="SNR84363.1"/>
    <property type="molecule type" value="Genomic_DNA"/>
</dbReference>
<dbReference type="Pfam" id="PF19289">
    <property type="entry name" value="PmbA_TldD_3rd"/>
    <property type="match status" value="1"/>
</dbReference>
<dbReference type="Gene3D" id="3.30.2290.10">
    <property type="entry name" value="PmbA/TldD superfamily"/>
    <property type="match status" value="1"/>
</dbReference>
<evidence type="ECO:0000313" key="5">
    <source>
        <dbReference type="EMBL" id="SNR84363.1"/>
    </source>
</evidence>
<dbReference type="InterPro" id="IPR036059">
    <property type="entry name" value="TldD/PmbA_sf"/>
</dbReference>
<dbReference type="GO" id="GO:0008237">
    <property type="term" value="F:metallopeptidase activity"/>
    <property type="evidence" value="ECO:0007669"/>
    <property type="project" value="InterPro"/>
</dbReference>
<dbReference type="AlphaFoldDB" id="A0A238ZNW3"/>
<comment type="similarity">
    <text evidence="1">Belongs to the peptidase U62 family.</text>
</comment>
<dbReference type="Pfam" id="PF19290">
    <property type="entry name" value="PmbA_TldD_2nd"/>
    <property type="match status" value="1"/>
</dbReference>
<dbReference type="InterPro" id="IPR045569">
    <property type="entry name" value="Metalloprtase-TldD/E_C"/>
</dbReference>
<dbReference type="PANTHER" id="PTHR43421:SF1">
    <property type="entry name" value="METALLOPROTEASE PMBA"/>
    <property type="match status" value="1"/>
</dbReference>
<dbReference type="InterPro" id="IPR035068">
    <property type="entry name" value="TldD/PmbA_N"/>
</dbReference>
<evidence type="ECO:0000259" key="3">
    <source>
        <dbReference type="Pfam" id="PF19289"/>
    </source>
</evidence>
<feature type="domain" description="Metalloprotease TldD/E N-terminal" evidence="2">
    <location>
        <begin position="23"/>
        <end position="86"/>
    </location>
</feature>
<evidence type="ECO:0000259" key="4">
    <source>
        <dbReference type="Pfam" id="PF19290"/>
    </source>
</evidence>
<dbReference type="RefSeq" id="WP_245807356.1">
    <property type="nucleotide sequence ID" value="NZ_FZOB01000010.1"/>
</dbReference>
<dbReference type="InterPro" id="IPR045570">
    <property type="entry name" value="Metalloprtase-TldD/E_cen_dom"/>
</dbReference>
<proteinExistence type="inferred from homology"/>
<dbReference type="SUPFAM" id="SSF111283">
    <property type="entry name" value="Putative modulator of DNA gyrase, PmbA/TldD"/>
    <property type="match status" value="1"/>
</dbReference>
<name>A0A238ZNW3_9BACT</name>
<dbReference type="GO" id="GO:0006508">
    <property type="term" value="P:proteolysis"/>
    <property type="evidence" value="ECO:0007669"/>
    <property type="project" value="InterPro"/>
</dbReference>
<sequence>MNMLKEIEKAVNLLKKQNIEKFDIFATISHGFSVEVKDKKVEKIKVPLKKGVAIRVIIDGKMGFAYTRDTSDDGIRIAIECARDNASGSDPDEYEISMPAKPSIEFSLSDENFKNISLERKIEIAKALEEKAYSLDSRVKKVRKASYSDSITKVFYYNSNDHSFSYETTAYSLSIMVKAEDGSDSQMGWDFDAVRKFSNLNSDLVASRAVENATLLLGAKPIKTQKIPVIFKNTVFAELIDALSAGFLGNNVLRKKSLFTNRLGFEIASHVLSIHDNPLTEDGMGSRPYDDEGTVTRKKAIIERGVLKNFLVDIYSARKLNLSPTGNGIRHGIESLPQSGITNLVVEPGALNLEQLIRTPEEVLVITDAMGIHTINPISGEFSIGVSGLLIKEGNIVQPVTGCTVAGNVKKLLQNISEVGRDSRWLGNISSPSVLIKELMVGGE</sequence>
<dbReference type="InterPro" id="IPR047657">
    <property type="entry name" value="PmbA"/>
</dbReference>
<evidence type="ECO:0000256" key="1">
    <source>
        <dbReference type="ARBA" id="ARBA00005836"/>
    </source>
</evidence>
<gene>
    <name evidence="5" type="ORF">SAMN06265340_11011</name>
</gene>
<evidence type="ECO:0000259" key="2">
    <source>
        <dbReference type="Pfam" id="PF01523"/>
    </source>
</evidence>
<dbReference type="PANTHER" id="PTHR43421">
    <property type="entry name" value="METALLOPROTEASE PMBA"/>
    <property type="match status" value="1"/>
</dbReference>
<feature type="domain" description="Metalloprotease TldD/E central" evidence="4">
    <location>
        <begin position="112"/>
        <end position="217"/>
    </location>
</feature>
<organism evidence="5 6">
    <name type="scientific">Desulfurobacterium atlanticum</name>
    <dbReference type="NCBI Taxonomy" id="240169"/>
    <lineage>
        <taxon>Bacteria</taxon>
        <taxon>Pseudomonadati</taxon>
        <taxon>Aquificota</taxon>
        <taxon>Aquificia</taxon>
        <taxon>Desulfurobacteriales</taxon>
        <taxon>Desulfurobacteriaceae</taxon>
        <taxon>Desulfurobacterium</taxon>
    </lineage>
</organism>